<gene>
    <name evidence="9" type="ORF">SCHPADRAFT_822029</name>
</gene>
<evidence type="ECO:0000256" key="3">
    <source>
        <dbReference type="ARBA" id="ARBA00022490"/>
    </source>
</evidence>
<dbReference type="AlphaFoldDB" id="A0A0H2RYH3"/>
<keyword evidence="5" id="KW-0472">Membrane</keyword>
<dbReference type="GO" id="GO:1990316">
    <property type="term" value="C:Atg1/ULK1 kinase complex"/>
    <property type="evidence" value="ECO:0007669"/>
    <property type="project" value="TreeGrafter"/>
</dbReference>
<dbReference type="PANTHER" id="PTHR28005">
    <property type="entry name" value="AUTOPHAGY-RELATED PROTEIN 17"/>
    <property type="match status" value="1"/>
</dbReference>
<keyword evidence="10" id="KW-1185">Reference proteome</keyword>
<keyword evidence="4 6" id="KW-0072">Autophagy</keyword>
<dbReference type="GO" id="GO:0000045">
    <property type="term" value="P:autophagosome assembly"/>
    <property type="evidence" value="ECO:0007669"/>
    <property type="project" value="TreeGrafter"/>
</dbReference>
<reference evidence="9 10" key="1">
    <citation type="submission" date="2015-04" db="EMBL/GenBank/DDBJ databases">
        <title>Complete genome sequence of Schizopora paradoxa KUC8140, a cosmopolitan wood degrader in East Asia.</title>
        <authorList>
            <consortium name="DOE Joint Genome Institute"/>
            <person name="Min B."/>
            <person name="Park H."/>
            <person name="Jang Y."/>
            <person name="Kim J.-J."/>
            <person name="Kim K.H."/>
            <person name="Pangilinan J."/>
            <person name="Lipzen A."/>
            <person name="Riley R."/>
            <person name="Grigoriev I.V."/>
            <person name="Spatafora J.W."/>
            <person name="Choi I.-G."/>
        </authorList>
    </citation>
    <scope>NUCLEOTIDE SEQUENCE [LARGE SCALE GENOMIC DNA]</scope>
    <source>
        <strain evidence="9 10">KUC8140</strain>
    </source>
</reference>
<evidence type="ECO:0000313" key="10">
    <source>
        <dbReference type="Proteomes" id="UP000053477"/>
    </source>
</evidence>
<feature type="region of interest" description="Disordered" evidence="7">
    <location>
        <begin position="120"/>
        <end position="150"/>
    </location>
</feature>
<dbReference type="STRING" id="27342.A0A0H2RYH3"/>
<name>A0A0H2RYH3_9AGAM</name>
<dbReference type="GO" id="GO:0030295">
    <property type="term" value="F:protein kinase activator activity"/>
    <property type="evidence" value="ECO:0007669"/>
    <property type="project" value="TreeGrafter"/>
</dbReference>
<dbReference type="InterPro" id="IPR007240">
    <property type="entry name" value="Atg17"/>
</dbReference>
<dbReference type="Proteomes" id="UP000053477">
    <property type="component" value="Unassembled WGS sequence"/>
</dbReference>
<evidence type="ECO:0000259" key="8">
    <source>
        <dbReference type="Pfam" id="PF04108"/>
    </source>
</evidence>
<keyword evidence="3 6" id="KW-0963">Cytoplasm</keyword>
<dbReference type="PANTHER" id="PTHR28005:SF1">
    <property type="entry name" value="AUTOPHAGY-RELATED PROTEIN 17"/>
    <property type="match status" value="1"/>
</dbReference>
<dbReference type="GO" id="GO:0034045">
    <property type="term" value="C:phagophore assembly site membrane"/>
    <property type="evidence" value="ECO:0007669"/>
    <property type="project" value="UniProtKB-SubCell"/>
</dbReference>
<dbReference type="Pfam" id="PF04108">
    <property type="entry name" value="ATG17_like"/>
    <property type="match status" value="1"/>
</dbReference>
<feature type="domain" description="Autophagy protein ATG17-like" evidence="8">
    <location>
        <begin position="25"/>
        <end position="405"/>
    </location>
</feature>
<proteinExistence type="inferred from homology"/>
<evidence type="ECO:0000256" key="5">
    <source>
        <dbReference type="ARBA" id="ARBA00023136"/>
    </source>
</evidence>
<accession>A0A0H2RYH3</accession>
<evidence type="ECO:0000256" key="6">
    <source>
        <dbReference type="RuleBase" id="RU368080"/>
    </source>
</evidence>
<feature type="compositionally biased region" description="Basic and acidic residues" evidence="7">
    <location>
        <begin position="138"/>
        <end position="150"/>
    </location>
</feature>
<comment type="subcellular location">
    <subcellularLocation>
        <location evidence="6">Cytoplasm</location>
    </subcellularLocation>
    <subcellularLocation>
        <location evidence="6">Preautophagosomal structure membrane</location>
        <topology evidence="6">Peripheral membrane protein</topology>
    </subcellularLocation>
</comment>
<dbReference type="GO" id="GO:0000422">
    <property type="term" value="P:autophagy of mitochondrion"/>
    <property type="evidence" value="ECO:0007669"/>
    <property type="project" value="TreeGrafter"/>
</dbReference>
<evidence type="ECO:0000256" key="1">
    <source>
        <dbReference type="ARBA" id="ARBA00006259"/>
    </source>
</evidence>
<dbReference type="InParanoid" id="A0A0H2RYH3"/>
<dbReference type="GO" id="GO:0034727">
    <property type="term" value="P:piecemeal microautophagy of the nucleus"/>
    <property type="evidence" value="ECO:0007669"/>
    <property type="project" value="TreeGrafter"/>
</dbReference>
<evidence type="ECO:0000256" key="2">
    <source>
        <dbReference type="ARBA" id="ARBA00013806"/>
    </source>
</evidence>
<feature type="compositionally biased region" description="Polar residues" evidence="7">
    <location>
        <begin position="120"/>
        <end position="129"/>
    </location>
</feature>
<dbReference type="InterPro" id="IPR045326">
    <property type="entry name" value="ATG17-like_dom"/>
</dbReference>
<dbReference type="OrthoDB" id="1937984at2759"/>
<evidence type="ECO:0000256" key="7">
    <source>
        <dbReference type="SAM" id="MobiDB-lite"/>
    </source>
</evidence>
<comment type="function">
    <text evidence="6">Autophagy-specific protein that functions in response to autophagy-inducing signals as a scaffold to recruit other ATG proteins to organize preautophagosomal structure (PAS) formation. Modulates the timing and magnitude of the autophagy response, such as the size of the sequestering vesicles. Plays particularly a role in pexophagy and nucleophagy.</text>
</comment>
<dbReference type="GO" id="GO:0060090">
    <property type="term" value="F:molecular adaptor activity"/>
    <property type="evidence" value="ECO:0007669"/>
    <property type="project" value="TreeGrafter"/>
</dbReference>
<dbReference type="EMBL" id="KQ085908">
    <property type="protein sequence ID" value="KLO17130.1"/>
    <property type="molecule type" value="Genomic_DNA"/>
</dbReference>
<evidence type="ECO:0000256" key="4">
    <source>
        <dbReference type="ARBA" id="ARBA00023006"/>
    </source>
</evidence>
<evidence type="ECO:0000313" key="9">
    <source>
        <dbReference type="EMBL" id="KLO17130.1"/>
    </source>
</evidence>
<protein>
    <recommendedName>
        <fullName evidence="2 6">Autophagy-related protein 17</fullName>
    </recommendedName>
</protein>
<organism evidence="9 10">
    <name type="scientific">Schizopora paradoxa</name>
    <dbReference type="NCBI Taxonomy" id="27342"/>
    <lineage>
        <taxon>Eukaryota</taxon>
        <taxon>Fungi</taxon>
        <taxon>Dikarya</taxon>
        <taxon>Basidiomycota</taxon>
        <taxon>Agaricomycotina</taxon>
        <taxon>Agaricomycetes</taxon>
        <taxon>Hymenochaetales</taxon>
        <taxon>Schizoporaceae</taxon>
        <taxon>Schizopora</taxon>
    </lineage>
</organism>
<sequence>MSQQTSATFDAPHFVSLVLNSKKALQHGEQLCSKAHDLAFETSQAAIELMALDAKARWTSQGILEQLKLAGGIGSSIEAQRSRLEDQAKQWDNARSFHSGNLDTILEALGAQPVPASFYESPTSSSVFGSQFPDPDGEDKQPGRSTEDRSRWKTLRDFVDERAIEDASETVDNERVALDDILSTTEDFASVLTERVTSLKESLPPCPLLPSLSQIFDDQERLSTSMAGHLESLSSHYEQMSMVLQDKESGVEFSEEDLLDINRDMDELPSIIGDLEDDLIKIRRNFDVIAGAKSESRGRLSDLRITLGKLDELSEIMQDMLDQQQGVEHEYETHLASLQSHLTSLEHLYMTYTNYQHSYNNLLVELDRRRRYRDSTRELLANMLKELDIRRQDEIHARQLFVDNHRAQLPDDLCPCIDDVPLRYTIDVIDGDTQEELPDIDEDLLEDAVKRIDLAKAGSESL</sequence>
<comment type="similarity">
    <text evidence="1 6">Belongs to the ATG17 family.</text>
</comment>